<dbReference type="InterPro" id="IPR023393">
    <property type="entry name" value="START-like_dom_sf"/>
</dbReference>
<keyword evidence="3" id="KW-1185">Reference proteome</keyword>
<dbReference type="SMART" id="SM01037">
    <property type="entry name" value="Bet_v_1"/>
    <property type="match status" value="1"/>
</dbReference>
<comment type="caution">
    <text evidence="2">The sequence shown here is derived from an EMBL/GenBank/DDBJ whole genome shotgun (WGS) entry which is preliminary data.</text>
</comment>
<dbReference type="SUPFAM" id="SSF55961">
    <property type="entry name" value="Bet v1-like"/>
    <property type="match status" value="1"/>
</dbReference>
<dbReference type="Pfam" id="PF00407">
    <property type="entry name" value="Bet_v_1"/>
    <property type="match status" value="1"/>
</dbReference>
<dbReference type="InterPro" id="IPR000916">
    <property type="entry name" value="Bet_v_I/MLP"/>
</dbReference>
<sequence>MASSTLNGKVEADVKLNASPEQFHDMFATNCTTCTILAKTRFEDVIYMKSKGGGNMVHWKMEYEKLHDGIDHPETLLQLGLEVSKDIDAHLTQAK</sequence>
<organism evidence="2 3">
    <name type="scientific">Hibiscus sabdariffa</name>
    <name type="common">roselle</name>
    <dbReference type="NCBI Taxonomy" id="183260"/>
    <lineage>
        <taxon>Eukaryota</taxon>
        <taxon>Viridiplantae</taxon>
        <taxon>Streptophyta</taxon>
        <taxon>Embryophyta</taxon>
        <taxon>Tracheophyta</taxon>
        <taxon>Spermatophyta</taxon>
        <taxon>Magnoliopsida</taxon>
        <taxon>eudicotyledons</taxon>
        <taxon>Gunneridae</taxon>
        <taxon>Pentapetalae</taxon>
        <taxon>rosids</taxon>
        <taxon>malvids</taxon>
        <taxon>Malvales</taxon>
        <taxon>Malvaceae</taxon>
        <taxon>Malvoideae</taxon>
        <taxon>Hibiscus</taxon>
    </lineage>
</organism>
<protein>
    <recommendedName>
        <fullName evidence="1">Bet v I/Major latex protein domain-containing protein</fullName>
    </recommendedName>
</protein>
<evidence type="ECO:0000313" key="3">
    <source>
        <dbReference type="Proteomes" id="UP001396334"/>
    </source>
</evidence>
<accession>A0ABR2SRK6</accession>
<dbReference type="EMBL" id="JBBPBN010000012">
    <property type="protein sequence ID" value="KAK9027898.1"/>
    <property type="molecule type" value="Genomic_DNA"/>
</dbReference>
<dbReference type="Gene3D" id="3.30.530.20">
    <property type="match status" value="1"/>
</dbReference>
<dbReference type="InterPro" id="IPR051761">
    <property type="entry name" value="MLP-like_ligand-binding"/>
</dbReference>
<gene>
    <name evidence="2" type="ORF">V6N11_067719</name>
</gene>
<proteinExistence type="predicted"/>
<evidence type="ECO:0000259" key="1">
    <source>
        <dbReference type="SMART" id="SM01037"/>
    </source>
</evidence>
<dbReference type="PANTHER" id="PTHR31907">
    <property type="entry name" value="MLP-LIKE PROTEIN 423"/>
    <property type="match status" value="1"/>
</dbReference>
<name>A0ABR2SRK6_9ROSI</name>
<evidence type="ECO:0000313" key="2">
    <source>
        <dbReference type="EMBL" id="KAK9027898.1"/>
    </source>
</evidence>
<reference evidence="2 3" key="1">
    <citation type="journal article" date="2024" name="G3 (Bethesda)">
        <title>Genome assembly of Hibiscus sabdariffa L. provides insights into metabolisms of medicinal natural products.</title>
        <authorList>
            <person name="Kim T."/>
        </authorList>
    </citation>
    <scope>NUCLEOTIDE SEQUENCE [LARGE SCALE GENOMIC DNA]</scope>
    <source>
        <strain evidence="2">TK-2024</strain>
        <tissue evidence="2">Old leaves</tissue>
    </source>
</reference>
<feature type="domain" description="Bet v I/Major latex protein" evidence="1">
    <location>
        <begin position="5"/>
        <end position="94"/>
    </location>
</feature>
<dbReference type="Proteomes" id="UP001396334">
    <property type="component" value="Unassembled WGS sequence"/>
</dbReference>